<comment type="caution">
    <text evidence="1">The sequence shown here is derived from an EMBL/GenBank/DDBJ whole genome shotgun (WGS) entry which is preliminary data.</text>
</comment>
<accession>A0ABT5XG64</accession>
<reference evidence="1 2" key="1">
    <citation type="submission" date="2023-03" db="EMBL/GenBank/DDBJ databases">
        <title>Whole genome sequencing of Methanotrichaceae archaeon M04Ac.</title>
        <authorList>
            <person name="Khomyakova M.A."/>
            <person name="Merkel A.Y."/>
            <person name="Slobodkin A.I."/>
        </authorList>
    </citation>
    <scope>NUCLEOTIDE SEQUENCE [LARGE SCALE GENOMIC DNA]</scope>
    <source>
        <strain evidence="1 2">M04Ac</strain>
    </source>
</reference>
<sequence>MTRIHLNLINFPYRNRLSEIFAAYPDDFEFTAKGVFRKASPPKCPDCGTQMVHNGANTRHKSHLGTVKLGRYLCPSCRKTITEDGSFWDDLIGQILGVISEMCQILRHHHVSYEGIESIFNFLIPRSKDTIRNLIRHALEQYKHSEVDDIRAVHYD</sequence>
<evidence type="ECO:0000313" key="2">
    <source>
        <dbReference type="Proteomes" id="UP001215956"/>
    </source>
</evidence>
<organism evidence="1 2">
    <name type="scientific">Candidatus Methanocrinis alkalitolerans</name>
    <dbReference type="NCBI Taxonomy" id="3033395"/>
    <lineage>
        <taxon>Archaea</taxon>
        <taxon>Methanobacteriati</taxon>
        <taxon>Methanobacteriota</taxon>
        <taxon>Stenosarchaea group</taxon>
        <taxon>Methanomicrobia</taxon>
        <taxon>Methanotrichales</taxon>
        <taxon>Methanotrichaceae</taxon>
        <taxon>Methanocrinis</taxon>
    </lineage>
</organism>
<protein>
    <submittedName>
        <fullName evidence="1">Transposase</fullName>
    </submittedName>
</protein>
<dbReference type="EMBL" id="JARFPL010000027">
    <property type="protein sequence ID" value="MDF0593719.1"/>
    <property type="molecule type" value="Genomic_DNA"/>
</dbReference>
<gene>
    <name evidence="1" type="ORF">P0O24_08995</name>
</gene>
<dbReference type="Proteomes" id="UP001215956">
    <property type="component" value="Unassembled WGS sequence"/>
</dbReference>
<keyword evidence="2" id="KW-1185">Reference proteome</keyword>
<proteinExistence type="predicted"/>
<name>A0ABT5XG64_9EURY</name>
<evidence type="ECO:0000313" key="1">
    <source>
        <dbReference type="EMBL" id="MDF0593719.1"/>
    </source>
</evidence>
<feature type="non-terminal residue" evidence="1">
    <location>
        <position position="156"/>
    </location>
</feature>